<evidence type="ECO:0000313" key="1">
    <source>
        <dbReference type="EMBL" id="JAH55638.1"/>
    </source>
</evidence>
<reference evidence="1" key="1">
    <citation type="submission" date="2014-11" db="EMBL/GenBank/DDBJ databases">
        <authorList>
            <person name="Amaro Gonzalez C."/>
        </authorList>
    </citation>
    <scope>NUCLEOTIDE SEQUENCE</scope>
</reference>
<dbReference type="AlphaFoldDB" id="A0A0E9TSB9"/>
<protein>
    <submittedName>
        <fullName evidence="1">Uncharacterized protein</fullName>
    </submittedName>
</protein>
<name>A0A0E9TSB9_ANGAN</name>
<proteinExistence type="predicted"/>
<dbReference type="EMBL" id="GBXM01052939">
    <property type="protein sequence ID" value="JAH55638.1"/>
    <property type="molecule type" value="Transcribed_RNA"/>
</dbReference>
<accession>A0A0E9TSB9</accession>
<sequence>MPVSCMPSTLAVCVCVCVRARV</sequence>
<organism evidence="1">
    <name type="scientific">Anguilla anguilla</name>
    <name type="common">European freshwater eel</name>
    <name type="synonym">Muraena anguilla</name>
    <dbReference type="NCBI Taxonomy" id="7936"/>
    <lineage>
        <taxon>Eukaryota</taxon>
        <taxon>Metazoa</taxon>
        <taxon>Chordata</taxon>
        <taxon>Craniata</taxon>
        <taxon>Vertebrata</taxon>
        <taxon>Euteleostomi</taxon>
        <taxon>Actinopterygii</taxon>
        <taxon>Neopterygii</taxon>
        <taxon>Teleostei</taxon>
        <taxon>Anguilliformes</taxon>
        <taxon>Anguillidae</taxon>
        <taxon>Anguilla</taxon>
    </lineage>
</organism>
<reference evidence="1" key="2">
    <citation type="journal article" date="2015" name="Fish Shellfish Immunol.">
        <title>Early steps in the European eel (Anguilla anguilla)-Vibrio vulnificus interaction in the gills: Role of the RtxA13 toxin.</title>
        <authorList>
            <person name="Callol A."/>
            <person name="Pajuelo D."/>
            <person name="Ebbesson L."/>
            <person name="Teles M."/>
            <person name="MacKenzie S."/>
            <person name="Amaro C."/>
        </authorList>
    </citation>
    <scope>NUCLEOTIDE SEQUENCE</scope>
</reference>